<dbReference type="AlphaFoldDB" id="A0A9Q0EGK4"/>
<gene>
    <name evidence="2" type="ORF">NHX12_027403</name>
</gene>
<reference evidence="2" key="1">
    <citation type="submission" date="2022-07" db="EMBL/GenBank/DDBJ databases">
        <title>Chromosome-level genome of Muraenolepis orangiensis.</title>
        <authorList>
            <person name="Kim J."/>
        </authorList>
    </citation>
    <scope>NUCLEOTIDE SEQUENCE</scope>
    <source>
        <strain evidence="2">KU_S4_2022</strain>
        <tissue evidence="2">Muscle</tissue>
    </source>
</reference>
<dbReference type="OrthoDB" id="10034090at2759"/>
<proteinExistence type="predicted"/>
<feature type="compositionally biased region" description="Basic and acidic residues" evidence="1">
    <location>
        <begin position="21"/>
        <end position="34"/>
    </location>
</feature>
<comment type="caution">
    <text evidence="2">The sequence shown here is derived from an EMBL/GenBank/DDBJ whole genome shotgun (WGS) entry which is preliminary data.</text>
</comment>
<protein>
    <submittedName>
        <fullName evidence="2">Uncharacterized protein</fullName>
    </submittedName>
</protein>
<name>A0A9Q0EGK4_9TELE</name>
<accession>A0A9Q0EGK4</accession>
<feature type="compositionally biased region" description="Polar residues" evidence="1">
    <location>
        <begin position="61"/>
        <end position="79"/>
    </location>
</feature>
<dbReference type="Proteomes" id="UP001148018">
    <property type="component" value="Unassembled WGS sequence"/>
</dbReference>
<feature type="compositionally biased region" description="Polar residues" evidence="1">
    <location>
        <begin position="35"/>
        <end position="54"/>
    </location>
</feature>
<keyword evidence="3" id="KW-1185">Reference proteome</keyword>
<dbReference type="EMBL" id="JANIIK010000043">
    <property type="protein sequence ID" value="KAJ3605356.1"/>
    <property type="molecule type" value="Genomic_DNA"/>
</dbReference>
<organism evidence="2 3">
    <name type="scientific">Muraenolepis orangiensis</name>
    <name type="common">Patagonian moray cod</name>
    <dbReference type="NCBI Taxonomy" id="630683"/>
    <lineage>
        <taxon>Eukaryota</taxon>
        <taxon>Metazoa</taxon>
        <taxon>Chordata</taxon>
        <taxon>Craniata</taxon>
        <taxon>Vertebrata</taxon>
        <taxon>Euteleostomi</taxon>
        <taxon>Actinopterygii</taxon>
        <taxon>Neopterygii</taxon>
        <taxon>Teleostei</taxon>
        <taxon>Neoteleostei</taxon>
        <taxon>Acanthomorphata</taxon>
        <taxon>Zeiogadaria</taxon>
        <taxon>Gadariae</taxon>
        <taxon>Gadiformes</taxon>
        <taxon>Muraenolepidoidei</taxon>
        <taxon>Muraenolepididae</taxon>
        <taxon>Muraenolepis</taxon>
    </lineage>
</organism>
<evidence type="ECO:0000256" key="1">
    <source>
        <dbReference type="SAM" id="MobiDB-lite"/>
    </source>
</evidence>
<feature type="region of interest" description="Disordered" evidence="1">
    <location>
        <begin position="1"/>
        <end position="85"/>
    </location>
</feature>
<evidence type="ECO:0000313" key="2">
    <source>
        <dbReference type="EMBL" id="KAJ3605356.1"/>
    </source>
</evidence>
<sequence length="85" mass="8863">MLGGGNSAHGPAQSSSYCGIHPHDRLIYSPDHHTNNSYPSNPSTPVGSPPSLTGRSHAHVPSSNRSARLFTTSFESPSSDPVPGL</sequence>
<evidence type="ECO:0000313" key="3">
    <source>
        <dbReference type="Proteomes" id="UP001148018"/>
    </source>
</evidence>